<dbReference type="SUPFAM" id="SSF56935">
    <property type="entry name" value="Porins"/>
    <property type="match status" value="1"/>
</dbReference>
<dbReference type="Gene3D" id="2.170.130.10">
    <property type="entry name" value="TonB-dependent receptor, plug domain"/>
    <property type="match status" value="1"/>
</dbReference>
<evidence type="ECO:0000256" key="4">
    <source>
        <dbReference type="ARBA" id="ARBA00022692"/>
    </source>
</evidence>
<accession>A0A413ITP4</accession>
<dbReference type="GO" id="GO:0009279">
    <property type="term" value="C:cell outer membrane"/>
    <property type="evidence" value="ECO:0007669"/>
    <property type="project" value="UniProtKB-SubCell"/>
</dbReference>
<gene>
    <name evidence="9" type="ORF">DXA50_00045</name>
</gene>
<dbReference type="InterPro" id="IPR023996">
    <property type="entry name" value="TonB-dep_OMP_SusC/RagA"/>
</dbReference>
<dbReference type="InterPro" id="IPR036942">
    <property type="entry name" value="Beta-barrel_TonB_sf"/>
</dbReference>
<dbReference type="AlphaFoldDB" id="A0A413ITP4"/>
<dbReference type="PROSITE" id="PS52016">
    <property type="entry name" value="TONB_DEPENDENT_REC_3"/>
    <property type="match status" value="1"/>
</dbReference>
<dbReference type="Proteomes" id="UP000286063">
    <property type="component" value="Unassembled WGS sequence"/>
</dbReference>
<dbReference type="Gene3D" id="2.40.170.20">
    <property type="entry name" value="TonB-dependent receptor, beta-barrel domain"/>
    <property type="match status" value="1"/>
</dbReference>
<organism evidence="9 10">
    <name type="scientific">Butyricimonas virosa</name>
    <dbReference type="NCBI Taxonomy" id="544645"/>
    <lineage>
        <taxon>Bacteria</taxon>
        <taxon>Pseudomonadati</taxon>
        <taxon>Bacteroidota</taxon>
        <taxon>Bacteroidia</taxon>
        <taxon>Bacteroidales</taxon>
        <taxon>Odoribacteraceae</taxon>
        <taxon>Butyricimonas</taxon>
    </lineage>
</organism>
<evidence type="ECO:0000256" key="6">
    <source>
        <dbReference type="ARBA" id="ARBA00023237"/>
    </source>
</evidence>
<dbReference type="InterPro" id="IPR037066">
    <property type="entry name" value="Plug_dom_sf"/>
</dbReference>
<evidence type="ECO:0000256" key="2">
    <source>
        <dbReference type="ARBA" id="ARBA00022448"/>
    </source>
</evidence>
<dbReference type="EMBL" id="QSCR01000001">
    <property type="protein sequence ID" value="RGY21279.1"/>
    <property type="molecule type" value="Genomic_DNA"/>
</dbReference>
<evidence type="ECO:0000256" key="5">
    <source>
        <dbReference type="ARBA" id="ARBA00023136"/>
    </source>
</evidence>
<dbReference type="SMART" id="SM00965">
    <property type="entry name" value="STN"/>
    <property type="match status" value="1"/>
</dbReference>
<evidence type="ECO:0000313" key="9">
    <source>
        <dbReference type="EMBL" id="RGY21279.1"/>
    </source>
</evidence>
<evidence type="ECO:0000259" key="8">
    <source>
        <dbReference type="SMART" id="SM00965"/>
    </source>
</evidence>
<dbReference type="Pfam" id="PF13715">
    <property type="entry name" value="CarbopepD_reg_2"/>
    <property type="match status" value="1"/>
</dbReference>
<name>A0A413ITP4_9BACT</name>
<feature type="domain" description="Secretin/TonB short N-terminal" evidence="8">
    <location>
        <begin position="85"/>
        <end position="137"/>
    </location>
</feature>
<keyword evidence="3 7" id="KW-1134">Transmembrane beta strand</keyword>
<dbReference type="OrthoDB" id="9768177at2"/>
<dbReference type="Pfam" id="PF07715">
    <property type="entry name" value="Plug"/>
    <property type="match status" value="1"/>
</dbReference>
<evidence type="ECO:0000256" key="3">
    <source>
        <dbReference type="ARBA" id="ARBA00022452"/>
    </source>
</evidence>
<dbReference type="InterPro" id="IPR039426">
    <property type="entry name" value="TonB-dep_rcpt-like"/>
</dbReference>
<sequence>MAAFDKRLRLLIKVSKCMKKRRNSKQSSLENARGKIYLAMRLTLLLTMFFSFTAIASVSSQSVTLKLENASLRETIKELKNQTGVYFVFNEEEIANLNVKLNMVLTNEPFEKALDRIFEGLPFSYEYAEGVVIVKPTPQKKDDVKLKLIKGKVVDTDGMPLPGVSVVVEGTTRGVASDVNGLFQMMIENKVGQKLLFSFVGMEQKVITWQGQDSLHVVMKYSAVDVDEVVVTGYQTLNRRESASAVSVVKTDDIYMAGAASIDQMLQGQVPGLMVMNTSGEPSATPKIRIRGTSTINGNKAPVWVVDGVILEQDVPITASELNSEDAEYLVGNAISGISPQDIESITVLKDASATAIYGVKAANGVIVLTTKKGRAGKPTVSYHGEVVLNERPSYRNFDRMNSAERMQLSKDIFEQGLSYNSNISLDPDDSYEGLLNELVNRRMSQEEFALRSQEMAKRNTDWFDVLFRNAVTHSHNLSINGGSETTKYYFSAGYNNNQGGAKGSVSERFTTLARVDASVGKYINFMAKIDFSTTKNEGYSVVNPFSYAYNTSRTVQPYEENGKYHFYKKDSKYLYNVLNELAETGKESKSNDFNALLNLNIKLYDGLSYQGTFSYHNSSTNQRDWKTEESASVASTRGYDYKQYDENDDEYWKSALPYGGILDQGNTVKTGYTVRNGLSFIKVLGDIHDMNIIVGSELRGTKYEGVRSTGYGWTPTYGERFMPVHTDNFVNNYIDRMLPTNTNTISRVASFFGSATYTYNNRYVMNFNIRSDGANKFGSNPKYRWLPTWSIAGKWLLTNEGFMSRFADNGHYVSVRGSYGIQGNIHDDATPNLILEVGNRNTISNLEQSTIYRLPNPDLRWEKTTSWNVAADFSFWNGRLSGSLDVYKKHTEDLIIEKTVATSNGKSRLYMNAGEMDNQGFEGNLSVEIIQGKKLNWRFNVNFGRNTSEVTLANDDIYSDLEVINKMLDGNLAVKGEKLGSMYSFRYGGLSSENGYPLFYGKDGKLWHTADPKRMELVKSGSIYPDLSGGFDTQLTFDRCLSLSLGFTYNLGGVKRLPSVYADKNSALNPVANVSTNWKKRWRKPGDEKHTDIPVLYNDRVTSDFDRNVSAEDRGAVEECTYFYDLSDLRVAKADFLRLRSVGLSYIMPEKLLKGVGISSMMIRFQASNLFVWAHKDWKGLDPETPEANIPILPSYSLGINVSF</sequence>
<evidence type="ECO:0000256" key="7">
    <source>
        <dbReference type="PROSITE-ProRule" id="PRU01360"/>
    </source>
</evidence>
<evidence type="ECO:0000256" key="1">
    <source>
        <dbReference type="ARBA" id="ARBA00004571"/>
    </source>
</evidence>
<keyword evidence="5 7" id="KW-0472">Membrane</keyword>
<dbReference type="InterPro" id="IPR011662">
    <property type="entry name" value="Secretin/TonB_short_N"/>
</dbReference>
<keyword evidence="2 7" id="KW-0813">Transport</keyword>
<dbReference type="NCBIfam" id="TIGR04056">
    <property type="entry name" value="OMP_RagA_SusC"/>
    <property type="match status" value="1"/>
</dbReference>
<reference evidence="9 10" key="1">
    <citation type="submission" date="2018-08" db="EMBL/GenBank/DDBJ databases">
        <title>A genome reference for cultivated species of the human gut microbiota.</title>
        <authorList>
            <person name="Zou Y."/>
            <person name="Xue W."/>
            <person name="Luo G."/>
        </authorList>
    </citation>
    <scope>NUCLEOTIDE SEQUENCE [LARGE SCALE GENOMIC DNA]</scope>
    <source>
        <strain evidence="9 10">OF02-7</strain>
    </source>
</reference>
<dbReference type="SUPFAM" id="SSF49464">
    <property type="entry name" value="Carboxypeptidase regulatory domain-like"/>
    <property type="match status" value="1"/>
</dbReference>
<dbReference type="InterPro" id="IPR008969">
    <property type="entry name" value="CarboxyPept-like_regulatory"/>
</dbReference>
<keyword evidence="6 7" id="KW-0998">Cell outer membrane</keyword>
<protein>
    <submittedName>
        <fullName evidence="9">SusC/RagA family TonB-linked outer membrane protein</fullName>
    </submittedName>
</protein>
<comment type="caution">
    <text evidence="9">The sequence shown here is derived from an EMBL/GenBank/DDBJ whole genome shotgun (WGS) entry which is preliminary data.</text>
</comment>
<dbReference type="NCBIfam" id="TIGR04057">
    <property type="entry name" value="SusC_RagA_signa"/>
    <property type="match status" value="1"/>
</dbReference>
<comment type="similarity">
    <text evidence="7">Belongs to the TonB-dependent receptor family.</text>
</comment>
<dbReference type="InterPro" id="IPR012910">
    <property type="entry name" value="Plug_dom"/>
</dbReference>
<keyword evidence="4 7" id="KW-0812">Transmembrane</keyword>
<proteinExistence type="inferred from homology"/>
<dbReference type="Gene3D" id="3.55.50.30">
    <property type="match status" value="1"/>
</dbReference>
<dbReference type="InterPro" id="IPR023997">
    <property type="entry name" value="TonB-dep_OMP_SusC/RagA_CS"/>
</dbReference>
<comment type="subcellular location">
    <subcellularLocation>
        <location evidence="1 7">Cell outer membrane</location>
        <topology evidence="1 7">Multi-pass membrane protein</topology>
    </subcellularLocation>
</comment>
<evidence type="ECO:0000313" key="10">
    <source>
        <dbReference type="Proteomes" id="UP000286063"/>
    </source>
</evidence>